<gene>
    <name evidence="1" type="ORF">BDZ94DRAFT_1261952</name>
</gene>
<dbReference type="Proteomes" id="UP000807353">
    <property type="component" value="Unassembled WGS sequence"/>
</dbReference>
<accession>A0A9P5Y4H6</accession>
<comment type="caution">
    <text evidence="1">The sequence shown here is derived from an EMBL/GenBank/DDBJ whole genome shotgun (WGS) entry which is preliminary data.</text>
</comment>
<organism evidence="1 2">
    <name type="scientific">Collybia nuda</name>
    <dbReference type="NCBI Taxonomy" id="64659"/>
    <lineage>
        <taxon>Eukaryota</taxon>
        <taxon>Fungi</taxon>
        <taxon>Dikarya</taxon>
        <taxon>Basidiomycota</taxon>
        <taxon>Agaricomycotina</taxon>
        <taxon>Agaricomycetes</taxon>
        <taxon>Agaricomycetidae</taxon>
        <taxon>Agaricales</taxon>
        <taxon>Tricholomatineae</taxon>
        <taxon>Clitocybaceae</taxon>
        <taxon>Collybia</taxon>
    </lineage>
</organism>
<sequence length="57" mass="6335">MNGVDTLDRNFAMMDWLKSNSGGSKADFEAHYKTLSPADKEVCASSKLYLTLAEGYR</sequence>
<dbReference type="AlphaFoldDB" id="A0A9P5Y4H6"/>
<proteinExistence type="predicted"/>
<protein>
    <submittedName>
        <fullName evidence="1">Uncharacterized protein</fullName>
    </submittedName>
</protein>
<name>A0A9P5Y4H6_9AGAR</name>
<evidence type="ECO:0000313" key="1">
    <source>
        <dbReference type="EMBL" id="KAF9462103.1"/>
    </source>
</evidence>
<keyword evidence="2" id="KW-1185">Reference proteome</keyword>
<evidence type="ECO:0000313" key="2">
    <source>
        <dbReference type="Proteomes" id="UP000807353"/>
    </source>
</evidence>
<reference evidence="1" key="1">
    <citation type="submission" date="2020-11" db="EMBL/GenBank/DDBJ databases">
        <authorList>
            <consortium name="DOE Joint Genome Institute"/>
            <person name="Ahrendt S."/>
            <person name="Riley R."/>
            <person name="Andreopoulos W."/>
            <person name="Labutti K."/>
            <person name="Pangilinan J."/>
            <person name="Ruiz-Duenas F.J."/>
            <person name="Barrasa J.M."/>
            <person name="Sanchez-Garcia M."/>
            <person name="Camarero S."/>
            <person name="Miyauchi S."/>
            <person name="Serrano A."/>
            <person name="Linde D."/>
            <person name="Babiker R."/>
            <person name="Drula E."/>
            <person name="Ayuso-Fernandez I."/>
            <person name="Pacheco R."/>
            <person name="Padilla G."/>
            <person name="Ferreira P."/>
            <person name="Barriuso J."/>
            <person name="Kellner H."/>
            <person name="Castanera R."/>
            <person name="Alfaro M."/>
            <person name="Ramirez L."/>
            <person name="Pisabarro A.G."/>
            <person name="Kuo A."/>
            <person name="Tritt A."/>
            <person name="Lipzen A."/>
            <person name="He G."/>
            <person name="Yan M."/>
            <person name="Ng V."/>
            <person name="Cullen D."/>
            <person name="Martin F."/>
            <person name="Rosso M.-N."/>
            <person name="Henrissat B."/>
            <person name="Hibbett D."/>
            <person name="Martinez A.T."/>
            <person name="Grigoriev I.V."/>
        </authorList>
    </citation>
    <scope>NUCLEOTIDE SEQUENCE</scope>
    <source>
        <strain evidence="1">CBS 247.69</strain>
    </source>
</reference>
<dbReference type="EMBL" id="MU150275">
    <property type="protein sequence ID" value="KAF9462103.1"/>
    <property type="molecule type" value="Genomic_DNA"/>
</dbReference>
<dbReference type="OrthoDB" id="2984492at2759"/>